<dbReference type="EMBL" id="JAPEIS010000009">
    <property type="protein sequence ID" value="KAJ8063413.1"/>
    <property type="molecule type" value="Genomic_DNA"/>
</dbReference>
<gene>
    <name evidence="2" type="ORF">OCU04_008633</name>
</gene>
<accession>A0A9X0AJI7</accession>
<evidence type="ECO:0000313" key="3">
    <source>
        <dbReference type="Proteomes" id="UP001152300"/>
    </source>
</evidence>
<dbReference type="AlphaFoldDB" id="A0A9X0AJI7"/>
<feature type="compositionally biased region" description="Basic residues" evidence="1">
    <location>
        <begin position="141"/>
        <end position="151"/>
    </location>
</feature>
<sequence>MHKCATSKSGGEHVKHIGHRAFNNSRIVEYRQTQIKPVSLGESSNSLYPDNPFDEPFDDRYMPLEKPQVSFPGSAVASKLSLHREYSSRDSVSVGRAPSPSAGKKYITESGEEIEDEIGSEGSAEPSGDDEYQRAPAPRARQARAKNKRQKINPYPGAEEKLVNDGKRSGRRALSLIEWFKATTIPAFPLSVCNRQ</sequence>
<reference evidence="2" key="1">
    <citation type="submission" date="2022-11" db="EMBL/GenBank/DDBJ databases">
        <title>Genome Resource of Sclerotinia nivalis Strain SnTB1, a Plant Pathogen Isolated from American Ginseng.</title>
        <authorList>
            <person name="Fan S."/>
        </authorList>
    </citation>
    <scope>NUCLEOTIDE SEQUENCE</scope>
    <source>
        <strain evidence="2">SnTB1</strain>
    </source>
</reference>
<name>A0A9X0AJI7_9HELO</name>
<keyword evidence="3" id="KW-1185">Reference proteome</keyword>
<organism evidence="2 3">
    <name type="scientific">Sclerotinia nivalis</name>
    <dbReference type="NCBI Taxonomy" id="352851"/>
    <lineage>
        <taxon>Eukaryota</taxon>
        <taxon>Fungi</taxon>
        <taxon>Dikarya</taxon>
        <taxon>Ascomycota</taxon>
        <taxon>Pezizomycotina</taxon>
        <taxon>Leotiomycetes</taxon>
        <taxon>Helotiales</taxon>
        <taxon>Sclerotiniaceae</taxon>
        <taxon>Sclerotinia</taxon>
    </lineage>
</organism>
<feature type="region of interest" description="Disordered" evidence="1">
    <location>
        <begin position="87"/>
        <end position="167"/>
    </location>
</feature>
<dbReference type="Proteomes" id="UP001152300">
    <property type="component" value="Unassembled WGS sequence"/>
</dbReference>
<comment type="caution">
    <text evidence="2">The sequence shown here is derived from an EMBL/GenBank/DDBJ whole genome shotgun (WGS) entry which is preliminary data.</text>
</comment>
<evidence type="ECO:0000313" key="2">
    <source>
        <dbReference type="EMBL" id="KAJ8063413.1"/>
    </source>
</evidence>
<protein>
    <submittedName>
        <fullName evidence="2">Uncharacterized protein</fullName>
    </submittedName>
</protein>
<evidence type="ECO:0000256" key="1">
    <source>
        <dbReference type="SAM" id="MobiDB-lite"/>
    </source>
</evidence>
<feature type="compositionally biased region" description="Acidic residues" evidence="1">
    <location>
        <begin position="110"/>
        <end position="119"/>
    </location>
</feature>
<feature type="compositionally biased region" description="Basic and acidic residues" evidence="1">
    <location>
        <begin position="158"/>
        <end position="167"/>
    </location>
</feature>
<proteinExistence type="predicted"/>